<protein>
    <submittedName>
        <fullName evidence="2">Uncharacterized protein</fullName>
    </submittedName>
</protein>
<dbReference type="AlphaFoldDB" id="A0A239BB97"/>
<evidence type="ECO:0000256" key="1">
    <source>
        <dbReference type="SAM" id="MobiDB-lite"/>
    </source>
</evidence>
<proteinExistence type="predicted"/>
<sequence length="61" mass="6513">MARKTGWVADFETGRASKGRMPKGSTEDPATFRENQIARVAGDAASSAGRALFRAVTGRRS</sequence>
<feature type="region of interest" description="Disordered" evidence="1">
    <location>
        <begin position="1"/>
        <end position="29"/>
    </location>
</feature>
<evidence type="ECO:0000313" key="3">
    <source>
        <dbReference type="Proteomes" id="UP000198415"/>
    </source>
</evidence>
<organism evidence="2 3">
    <name type="scientific">Actinoplanes regularis</name>
    <dbReference type="NCBI Taxonomy" id="52697"/>
    <lineage>
        <taxon>Bacteria</taxon>
        <taxon>Bacillati</taxon>
        <taxon>Actinomycetota</taxon>
        <taxon>Actinomycetes</taxon>
        <taxon>Micromonosporales</taxon>
        <taxon>Micromonosporaceae</taxon>
        <taxon>Actinoplanes</taxon>
    </lineage>
</organism>
<dbReference type="RefSeq" id="WP_089295356.1">
    <property type="nucleotide sequence ID" value="NZ_BOMU01000059.1"/>
</dbReference>
<reference evidence="2 3" key="1">
    <citation type="submission" date="2017-06" db="EMBL/GenBank/DDBJ databases">
        <authorList>
            <person name="Kim H.J."/>
            <person name="Triplett B.A."/>
        </authorList>
    </citation>
    <scope>NUCLEOTIDE SEQUENCE [LARGE SCALE GENOMIC DNA]</scope>
    <source>
        <strain evidence="2 3">DSM 43151</strain>
    </source>
</reference>
<dbReference type="EMBL" id="FZNR01000009">
    <property type="protein sequence ID" value="SNS05216.1"/>
    <property type="molecule type" value="Genomic_DNA"/>
</dbReference>
<accession>A0A239BB97</accession>
<keyword evidence="3" id="KW-1185">Reference proteome</keyword>
<name>A0A239BB97_9ACTN</name>
<dbReference type="Proteomes" id="UP000198415">
    <property type="component" value="Unassembled WGS sequence"/>
</dbReference>
<gene>
    <name evidence="2" type="ORF">SAMN06264365_10997</name>
</gene>
<evidence type="ECO:0000313" key="2">
    <source>
        <dbReference type="EMBL" id="SNS05216.1"/>
    </source>
</evidence>